<dbReference type="CDD" id="cd06257">
    <property type="entry name" value="DnaJ"/>
    <property type="match status" value="1"/>
</dbReference>
<dbReference type="EMBL" id="JBCNJP010000019">
    <property type="protein sequence ID" value="KAK9062740.1"/>
    <property type="molecule type" value="Genomic_DNA"/>
</dbReference>
<sequence length="134" mass="14666">MAISPSFFTCSNLGNSHLPSKPISTSVPFSRARISAVLATSTATNSSSLYEVLGVAVGADTLVVKSAYRRLARVLHPDVGSSESSADEFMRVHSAYTTLADPEKRADYDRSLVRRRNIARSSGPSRRWETDQCW</sequence>
<dbReference type="InterPro" id="IPR052276">
    <property type="entry name" value="Diphthamide-biosynth_chaperone"/>
</dbReference>
<dbReference type="Gene3D" id="1.10.287.110">
    <property type="entry name" value="DnaJ domain"/>
    <property type="match status" value="1"/>
</dbReference>
<dbReference type="InterPro" id="IPR001623">
    <property type="entry name" value="DnaJ_domain"/>
</dbReference>
<dbReference type="PANTHER" id="PTHR44240">
    <property type="entry name" value="DNAJ DOMAIN (PROKARYOTIC HEAT SHOCK PROTEIN)-RELATED"/>
    <property type="match status" value="1"/>
</dbReference>
<evidence type="ECO:0000259" key="1">
    <source>
        <dbReference type="PROSITE" id="PS50076"/>
    </source>
</evidence>
<dbReference type="SMART" id="SM00271">
    <property type="entry name" value="DnaJ"/>
    <property type="match status" value="1"/>
</dbReference>
<comment type="caution">
    <text evidence="2">The sequence shown here is derived from an EMBL/GenBank/DDBJ whole genome shotgun (WGS) entry which is preliminary data.</text>
</comment>
<dbReference type="PANTHER" id="PTHR44240:SF19">
    <property type="entry name" value="DNAJ DOMAIN, CHAPERONE J-DOMAIN SUPERFAMILY"/>
    <property type="match status" value="1"/>
</dbReference>
<dbReference type="PROSITE" id="PS50076">
    <property type="entry name" value="DNAJ_2"/>
    <property type="match status" value="1"/>
</dbReference>
<reference evidence="2 3" key="1">
    <citation type="submission" date="2024-04" db="EMBL/GenBank/DDBJ databases">
        <title>The reference genome of an endangered Asteraceae, Deinandra increscens subsp. villosa, native to the Central Coast of California.</title>
        <authorList>
            <person name="Guilliams M."/>
            <person name="Hasenstab-Lehman K."/>
            <person name="Meyer R."/>
            <person name="Mcevoy S."/>
        </authorList>
    </citation>
    <scope>NUCLEOTIDE SEQUENCE [LARGE SCALE GENOMIC DNA]</scope>
    <source>
        <tissue evidence="2">Leaf</tissue>
    </source>
</reference>
<proteinExistence type="predicted"/>
<dbReference type="Proteomes" id="UP001408789">
    <property type="component" value="Unassembled WGS sequence"/>
</dbReference>
<dbReference type="Pfam" id="PF00226">
    <property type="entry name" value="DnaJ"/>
    <property type="match status" value="1"/>
</dbReference>
<organism evidence="2 3">
    <name type="scientific">Deinandra increscens subsp. villosa</name>
    <dbReference type="NCBI Taxonomy" id="3103831"/>
    <lineage>
        <taxon>Eukaryota</taxon>
        <taxon>Viridiplantae</taxon>
        <taxon>Streptophyta</taxon>
        <taxon>Embryophyta</taxon>
        <taxon>Tracheophyta</taxon>
        <taxon>Spermatophyta</taxon>
        <taxon>Magnoliopsida</taxon>
        <taxon>eudicotyledons</taxon>
        <taxon>Gunneridae</taxon>
        <taxon>Pentapetalae</taxon>
        <taxon>asterids</taxon>
        <taxon>campanulids</taxon>
        <taxon>Asterales</taxon>
        <taxon>Asteraceae</taxon>
        <taxon>Asteroideae</taxon>
        <taxon>Heliantheae alliance</taxon>
        <taxon>Madieae</taxon>
        <taxon>Madiinae</taxon>
        <taxon>Deinandra</taxon>
    </lineage>
</organism>
<name>A0AAP0CTJ5_9ASTR</name>
<keyword evidence="3" id="KW-1185">Reference proteome</keyword>
<gene>
    <name evidence="2" type="ORF">SSX86_019929</name>
</gene>
<feature type="domain" description="J" evidence="1">
    <location>
        <begin position="48"/>
        <end position="112"/>
    </location>
</feature>
<dbReference type="InterPro" id="IPR036869">
    <property type="entry name" value="J_dom_sf"/>
</dbReference>
<dbReference type="SUPFAM" id="SSF46565">
    <property type="entry name" value="Chaperone J-domain"/>
    <property type="match status" value="1"/>
</dbReference>
<evidence type="ECO:0000313" key="2">
    <source>
        <dbReference type="EMBL" id="KAK9062740.1"/>
    </source>
</evidence>
<evidence type="ECO:0000313" key="3">
    <source>
        <dbReference type="Proteomes" id="UP001408789"/>
    </source>
</evidence>
<dbReference type="PRINTS" id="PR00625">
    <property type="entry name" value="JDOMAIN"/>
</dbReference>
<protein>
    <recommendedName>
        <fullName evidence="1">J domain-containing protein</fullName>
    </recommendedName>
</protein>
<accession>A0AAP0CTJ5</accession>
<dbReference type="AlphaFoldDB" id="A0AAP0CTJ5"/>